<reference evidence="3" key="1">
    <citation type="submission" date="2021-06" db="EMBL/GenBank/DDBJ databases">
        <title>Comparative genomics, transcriptomics and evolutionary studies reveal genomic signatures of adaptation to plant cell wall in hemibiotrophic fungi.</title>
        <authorList>
            <consortium name="DOE Joint Genome Institute"/>
            <person name="Baroncelli R."/>
            <person name="Diaz J.F."/>
            <person name="Benocci T."/>
            <person name="Peng M."/>
            <person name="Battaglia E."/>
            <person name="Haridas S."/>
            <person name="Andreopoulos W."/>
            <person name="Labutti K."/>
            <person name="Pangilinan J."/>
            <person name="Floch G.L."/>
            <person name="Makela M.R."/>
            <person name="Henrissat B."/>
            <person name="Grigoriev I.V."/>
            <person name="Crouch J.A."/>
            <person name="De Vries R.P."/>
            <person name="Sukno S.A."/>
            <person name="Thon M.R."/>
        </authorList>
    </citation>
    <scope>NUCLEOTIDE SEQUENCE</scope>
    <source>
        <strain evidence="3">CBS 102054</strain>
    </source>
</reference>
<keyword evidence="2" id="KW-0040">ANK repeat</keyword>
<accession>A0AAJ0E9Y0</accession>
<gene>
    <name evidence="3" type="ORF">BDP81DRAFT_441926</name>
</gene>
<dbReference type="AlphaFoldDB" id="A0AAJ0E9Y0"/>
<dbReference type="EMBL" id="JAHMHQ010000038">
    <property type="protein sequence ID" value="KAK1622143.1"/>
    <property type="molecule type" value="Genomic_DNA"/>
</dbReference>
<evidence type="ECO:0000256" key="1">
    <source>
        <dbReference type="ARBA" id="ARBA00022737"/>
    </source>
</evidence>
<sequence>MQDYNEFEAQQKRHMYPDTLMKRAVYEAACGNHASLVALLLDNGASVTDSVVMAVYRGRDKTILKEILKRGFEINTVEPGASLLTLSVGHIEWMEVLLHHGADPNVKGSRGKTALHSAVIQPSLRPCQLLLDHSARLPRDILKSAIGCTGASMEMIKFLVDKGADLSYVRNIKTGYKI</sequence>
<evidence type="ECO:0000313" key="3">
    <source>
        <dbReference type="EMBL" id="KAK1622143.1"/>
    </source>
</evidence>
<name>A0AAJ0E9Y0_9PEZI</name>
<dbReference type="Pfam" id="PF12796">
    <property type="entry name" value="Ank_2"/>
    <property type="match status" value="1"/>
</dbReference>
<organism evidence="3 4">
    <name type="scientific">Colletotrichum phormii</name>
    <dbReference type="NCBI Taxonomy" id="359342"/>
    <lineage>
        <taxon>Eukaryota</taxon>
        <taxon>Fungi</taxon>
        <taxon>Dikarya</taxon>
        <taxon>Ascomycota</taxon>
        <taxon>Pezizomycotina</taxon>
        <taxon>Sordariomycetes</taxon>
        <taxon>Hypocreomycetidae</taxon>
        <taxon>Glomerellales</taxon>
        <taxon>Glomerellaceae</taxon>
        <taxon>Colletotrichum</taxon>
        <taxon>Colletotrichum acutatum species complex</taxon>
    </lineage>
</organism>
<proteinExistence type="predicted"/>
<dbReference type="InterPro" id="IPR002110">
    <property type="entry name" value="Ankyrin_rpt"/>
</dbReference>
<dbReference type="SUPFAM" id="SSF48403">
    <property type="entry name" value="Ankyrin repeat"/>
    <property type="match status" value="1"/>
</dbReference>
<protein>
    <submittedName>
        <fullName evidence="3">Ankyrin repeat-containing domain protein</fullName>
    </submittedName>
</protein>
<dbReference type="PANTHER" id="PTHR24189">
    <property type="entry name" value="MYOTROPHIN"/>
    <property type="match status" value="1"/>
</dbReference>
<dbReference type="InterPro" id="IPR036770">
    <property type="entry name" value="Ankyrin_rpt-contain_sf"/>
</dbReference>
<evidence type="ECO:0000256" key="2">
    <source>
        <dbReference type="ARBA" id="ARBA00023043"/>
    </source>
</evidence>
<comment type="caution">
    <text evidence="3">The sequence shown here is derived from an EMBL/GenBank/DDBJ whole genome shotgun (WGS) entry which is preliminary data.</text>
</comment>
<evidence type="ECO:0000313" key="4">
    <source>
        <dbReference type="Proteomes" id="UP001243989"/>
    </source>
</evidence>
<dbReference type="Proteomes" id="UP001243989">
    <property type="component" value="Unassembled WGS sequence"/>
</dbReference>
<dbReference type="SMART" id="SM00248">
    <property type="entry name" value="ANK"/>
    <property type="match status" value="3"/>
</dbReference>
<dbReference type="Gene3D" id="1.25.40.20">
    <property type="entry name" value="Ankyrin repeat-containing domain"/>
    <property type="match status" value="1"/>
</dbReference>
<dbReference type="RefSeq" id="XP_060438138.1">
    <property type="nucleotide sequence ID" value="XM_060591639.1"/>
</dbReference>
<keyword evidence="1" id="KW-0677">Repeat</keyword>
<dbReference type="PANTHER" id="PTHR24189:SF50">
    <property type="entry name" value="ANKYRIN REPEAT AND SOCS BOX PROTEIN 2"/>
    <property type="match status" value="1"/>
</dbReference>
<dbReference type="GeneID" id="85476501"/>
<keyword evidence="4" id="KW-1185">Reference proteome</keyword>
<dbReference type="InterPro" id="IPR050745">
    <property type="entry name" value="Multifunctional_regulatory"/>
</dbReference>